<evidence type="ECO:0000313" key="3">
    <source>
        <dbReference type="Proteomes" id="UP000641646"/>
    </source>
</evidence>
<evidence type="ECO:0000313" key="2">
    <source>
        <dbReference type="EMBL" id="MBD2180625.1"/>
    </source>
</evidence>
<keyword evidence="3" id="KW-1185">Reference proteome</keyword>
<dbReference type="RefSeq" id="WP_190463018.1">
    <property type="nucleotide sequence ID" value="NZ_JACJPW010000010.1"/>
</dbReference>
<sequence length="188" mass="21520">MSRLSVANLNMPESIEACEHQLKIVCYAWACASASFDIHYADLLAELKMLLWNEYKNLGGTAVQIGDIAEWGRARVFGQLKSIEASVERAERRKEEKIVCEEYDFLIKLEAISEVLKQENKKDLSQTVDDAIEGIRLFQEVSKSAYARIFKADEYLESIQRSTKKDKPEVKALKEQISRGRQMLKPQS</sequence>
<name>A0A926VBH1_9CYAN</name>
<evidence type="ECO:0000256" key="1">
    <source>
        <dbReference type="SAM" id="MobiDB-lite"/>
    </source>
</evidence>
<reference evidence="2" key="1">
    <citation type="journal article" date="2015" name="ISME J.">
        <title>Draft Genome Sequence of Streptomyces incarnatus NRRL8089, which Produces the Nucleoside Antibiotic Sinefungin.</title>
        <authorList>
            <person name="Oshima K."/>
            <person name="Hattori M."/>
            <person name="Shimizu H."/>
            <person name="Fukuda K."/>
            <person name="Nemoto M."/>
            <person name="Inagaki K."/>
            <person name="Tamura T."/>
        </authorList>
    </citation>
    <scope>NUCLEOTIDE SEQUENCE</scope>
    <source>
        <strain evidence="2">FACHB-1375</strain>
    </source>
</reference>
<dbReference type="EMBL" id="JACJPW010000010">
    <property type="protein sequence ID" value="MBD2180625.1"/>
    <property type="molecule type" value="Genomic_DNA"/>
</dbReference>
<feature type="region of interest" description="Disordered" evidence="1">
    <location>
        <begin position="162"/>
        <end position="188"/>
    </location>
</feature>
<reference evidence="2" key="2">
    <citation type="submission" date="2020-08" db="EMBL/GenBank/DDBJ databases">
        <authorList>
            <person name="Chen M."/>
            <person name="Teng W."/>
            <person name="Zhao L."/>
            <person name="Hu C."/>
            <person name="Zhou Y."/>
            <person name="Han B."/>
            <person name="Song L."/>
            <person name="Shu W."/>
        </authorList>
    </citation>
    <scope>NUCLEOTIDE SEQUENCE</scope>
    <source>
        <strain evidence="2">FACHB-1375</strain>
    </source>
</reference>
<dbReference type="Proteomes" id="UP000641646">
    <property type="component" value="Unassembled WGS sequence"/>
</dbReference>
<proteinExistence type="predicted"/>
<dbReference type="AlphaFoldDB" id="A0A926VBH1"/>
<accession>A0A926VBH1</accession>
<feature type="compositionally biased region" description="Basic and acidic residues" evidence="1">
    <location>
        <begin position="163"/>
        <end position="178"/>
    </location>
</feature>
<comment type="caution">
    <text evidence="2">The sequence shown here is derived from an EMBL/GenBank/DDBJ whole genome shotgun (WGS) entry which is preliminary data.</text>
</comment>
<protein>
    <submittedName>
        <fullName evidence="2">Uncharacterized protein</fullName>
    </submittedName>
</protein>
<gene>
    <name evidence="2" type="ORF">H6G03_05825</name>
</gene>
<organism evidence="2 3">
    <name type="scientific">Aerosakkonema funiforme FACHB-1375</name>
    <dbReference type="NCBI Taxonomy" id="2949571"/>
    <lineage>
        <taxon>Bacteria</taxon>
        <taxon>Bacillati</taxon>
        <taxon>Cyanobacteriota</taxon>
        <taxon>Cyanophyceae</taxon>
        <taxon>Oscillatoriophycideae</taxon>
        <taxon>Aerosakkonematales</taxon>
        <taxon>Aerosakkonemataceae</taxon>
        <taxon>Aerosakkonema</taxon>
    </lineage>
</organism>